<dbReference type="Pfam" id="PF01088">
    <property type="entry name" value="Peptidase_C12"/>
    <property type="match status" value="1"/>
</dbReference>
<evidence type="ECO:0000256" key="3">
    <source>
        <dbReference type="ARBA" id="ARBA00022670"/>
    </source>
</evidence>
<reference evidence="10 11" key="1">
    <citation type="submission" date="2014-04" db="EMBL/GenBank/DDBJ databases">
        <authorList>
            <consortium name="DOE Joint Genome Institute"/>
            <person name="Kuo A."/>
            <person name="Kohler A."/>
            <person name="Nagy L.G."/>
            <person name="Floudas D."/>
            <person name="Copeland A."/>
            <person name="Barry K.W."/>
            <person name="Cichocki N."/>
            <person name="Veneault-Fourrey C."/>
            <person name="LaButti K."/>
            <person name="Lindquist E.A."/>
            <person name="Lipzen A."/>
            <person name="Lundell T."/>
            <person name="Morin E."/>
            <person name="Murat C."/>
            <person name="Sun H."/>
            <person name="Tunlid A."/>
            <person name="Henrissat B."/>
            <person name="Grigoriev I.V."/>
            <person name="Hibbett D.S."/>
            <person name="Martin F."/>
            <person name="Nordberg H.P."/>
            <person name="Cantor M.N."/>
            <person name="Hua S.X."/>
        </authorList>
    </citation>
    <scope>NUCLEOTIDE SEQUENCE [LARGE SCALE GENOMIC DNA]</scope>
    <source>
        <strain evidence="10 11">LaAM-08-1</strain>
    </source>
</reference>
<evidence type="ECO:0000256" key="7">
    <source>
        <dbReference type="PROSITE-ProRule" id="PRU01393"/>
    </source>
</evidence>
<organism evidence="10 11">
    <name type="scientific">Laccaria amethystina LaAM-08-1</name>
    <dbReference type="NCBI Taxonomy" id="1095629"/>
    <lineage>
        <taxon>Eukaryota</taxon>
        <taxon>Fungi</taxon>
        <taxon>Dikarya</taxon>
        <taxon>Basidiomycota</taxon>
        <taxon>Agaricomycotina</taxon>
        <taxon>Agaricomycetes</taxon>
        <taxon>Agaricomycetidae</taxon>
        <taxon>Agaricales</taxon>
        <taxon>Agaricineae</taxon>
        <taxon>Hydnangiaceae</taxon>
        <taxon>Laccaria</taxon>
    </lineage>
</organism>
<comment type="caution">
    <text evidence="7">Lacks conserved residue(s) required for the propagation of feature annotation.</text>
</comment>
<dbReference type="GO" id="GO:0006511">
    <property type="term" value="P:ubiquitin-dependent protein catabolic process"/>
    <property type="evidence" value="ECO:0007669"/>
    <property type="project" value="UniProtKB-UniRule"/>
</dbReference>
<gene>
    <name evidence="10" type="ORF">K443DRAFT_113026</name>
</gene>
<proteinExistence type="inferred from homology"/>
<keyword evidence="11" id="KW-1185">Reference proteome</keyword>
<protein>
    <recommendedName>
        <fullName evidence="8">Ubiquitin carboxyl-terminal hydrolase</fullName>
        <ecNumber evidence="8">3.4.19.12</ecNumber>
    </recommendedName>
</protein>
<dbReference type="PROSITE" id="PS52048">
    <property type="entry name" value="UCH_DOMAIN"/>
    <property type="match status" value="1"/>
</dbReference>
<comment type="similarity">
    <text evidence="2 7 8">Belongs to the peptidase C12 family.</text>
</comment>
<feature type="domain" description="UCH catalytic" evidence="9">
    <location>
        <begin position="1"/>
        <end position="257"/>
    </location>
</feature>
<dbReference type="PANTHER" id="PTHR10589">
    <property type="entry name" value="UBIQUITIN CARBOXYL-TERMINAL HYDROLASE"/>
    <property type="match status" value="1"/>
</dbReference>
<name>A0A0C9WVJ7_9AGAR</name>
<evidence type="ECO:0000313" key="11">
    <source>
        <dbReference type="Proteomes" id="UP000054477"/>
    </source>
</evidence>
<dbReference type="OrthoDB" id="427186at2759"/>
<dbReference type="PRINTS" id="PR00707">
    <property type="entry name" value="UBCTHYDRLASE"/>
</dbReference>
<accession>A0A0C9WVJ7</accession>
<comment type="catalytic activity">
    <reaction evidence="1 8">
        <text>Thiol-dependent hydrolysis of ester, thioester, amide, peptide and isopeptide bonds formed by the C-terminal Gly of ubiquitin (a 76-residue protein attached to proteins as an intracellular targeting signal).</text>
        <dbReference type="EC" id="3.4.19.12"/>
    </reaction>
</comment>
<dbReference type="HOGENOM" id="CLU_054406_0_2_1"/>
<dbReference type="Proteomes" id="UP000054477">
    <property type="component" value="Unassembled WGS sequence"/>
</dbReference>
<keyword evidence="3 8" id="KW-0645">Protease</keyword>
<evidence type="ECO:0000256" key="6">
    <source>
        <dbReference type="ARBA" id="ARBA00022807"/>
    </source>
</evidence>
<sequence>RWIPLESNPLVAYQWAKKAVLVSFQDQFQDVYGLDEEVRECCKLVPVKAVVLLYPDCEGLEGENEEEDTRIANDGQPHLLDQADGTIDNACGTMGLIHALENSEVTYTPTSALSKFIAHSTSDKTPEERPHLLETTPLFTSIHAESAESGQNPPDPDASFHFTCFVAAPEVEFREIASSEKPVPNAEDLAKSTGTGMRLVELNGMRVGPVDHGECTDLLVLVRTGYLARNESVYFSLTALAPPSSDLRSDTKVAIVPTICEFGLH</sequence>
<keyword evidence="5 8" id="KW-0378">Hydrolase</keyword>
<reference evidence="11" key="2">
    <citation type="submission" date="2015-01" db="EMBL/GenBank/DDBJ databases">
        <title>Evolutionary Origins and Diversification of the Mycorrhizal Mutualists.</title>
        <authorList>
            <consortium name="DOE Joint Genome Institute"/>
            <consortium name="Mycorrhizal Genomics Consortium"/>
            <person name="Kohler A."/>
            <person name="Kuo A."/>
            <person name="Nagy L.G."/>
            <person name="Floudas D."/>
            <person name="Copeland A."/>
            <person name="Barry K.W."/>
            <person name="Cichocki N."/>
            <person name="Veneault-Fourrey C."/>
            <person name="LaButti K."/>
            <person name="Lindquist E.A."/>
            <person name="Lipzen A."/>
            <person name="Lundell T."/>
            <person name="Morin E."/>
            <person name="Murat C."/>
            <person name="Riley R."/>
            <person name="Ohm R."/>
            <person name="Sun H."/>
            <person name="Tunlid A."/>
            <person name="Henrissat B."/>
            <person name="Grigoriev I.V."/>
            <person name="Hibbett D.S."/>
            <person name="Martin F."/>
        </authorList>
    </citation>
    <scope>NUCLEOTIDE SEQUENCE [LARGE SCALE GENOMIC DNA]</scope>
    <source>
        <strain evidence="11">LaAM-08-1</strain>
    </source>
</reference>
<keyword evidence="6 8" id="KW-0788">Thiol protease</keyword>
<dbReference type="GO" id="GO:0005737">
    <property type="term" value="C:cytoplasm"/>
    <property type="evidence" value="ECO:0007669"/>
    <property type="project" value="TreeGrafter"/>
</dbReference>
<dbReference type="SUPFAM" id="SSF54001">
    <property type="entry name" value="Cysteine proteinases"/>
    <property type="match status" value="1"/>
</dbReference>
<dbReference type="InterPro" id="IPR038765">
    <property type="entry name" value="Papain-like_cys_pep_sf"/>
</dbReference>
<dbReference type="InterPro" id="IPR036959">
    <property type="entry name" value="Peptidase_C12_UCH_sf"/>
</dbReference>
<dbReference type="AlphaFoldDB" id="A0A0C9WVJ7"/>
<evidence type="ECO:0000259" key="9">
    <source>
        <dbReference type="PROSITE" id="PS52048"/>
    </source>
</evidence>
<dbReference type="STRING" id="1095629.A0A0C9WVJ7"/>
<evidence type="ECO:0000256" key="1">
    <source>
        <dbReference type="ARBA" id="ARBA00000707"/>
    </source>
</evidence>
<dbReference type="Gene3D" id="3.40.532.10">
    <property type="entry name" value="Peptidase C12, ubiquitin carboxyl-terminal hydrolase"/>
    <property type="match status" value="1"/>
</dbReference>
<evidence type="ECO:0000313" key="10">
    <source>
        <dbReference type="EMBL" id="KIJ92788.1"/>
    </source>
</evidence>
<dbReference type="GO" id="GO:0004843">
    <property type="term" value="F:cysteine-type deubiquitinase activity"/>
    <property type="evidence" value="ECO:0007669"/>
    <property type="project" value="UniProtKB-EC"/>
</dbReference>
<dbReference type="EC" id="3.4.19.12" evidence="8"/>
<dbReference type="PANTHER" id="PTHR10589:SF17">
    <property type="entry name" value="UBIQUITIN CARBOXYL-TERMINAL HYDROLASE"/>
    <property type="match status" value="1"/>
</dbReference>
<evidence type="ECO:0000256" key="4">
    <source>
        <dbReference type="ARBA" id="ARBA00022786"/>
    </source>
</evidence>
<feature type="non-terminal residue" evidence="10">
    <location>
        <position position="265"/>
    </location>
</feature>
<dbReference type="EMBL" id="KN838884">
    <property type="protein sequence ID" value="KIJ92788.1"/>
    <property type="molecule type" value="Genomic_DNA"/>
</dbReference>
<keyword evidence="4 8" id="KW-0833">Ubl conjugation pathway</keyword>
<evidence type="ECO:0000256" key="5">
    <source>
        <dbReference type="ARBA" id="ARBA00022801"/>
    </source>
</evidence>
<dbReference type="GO" id="GO:0016579">
    <property type="term" value="P:protein deubiquitination"/>
    <property type="evidence" value="ECO:0007669"/>
    <property type="project" value="TreeGrafter"/>
</dbReference>
<evidence type="ECO:0000256" key="8">
    <source>
        <dbReference type="RuleBase" id="RU361215"/>
    </source>
</evidence>
<evidence type="ECO:0000256" key="2">
    <source>
        <dbReference type="ARBA" id="ARBA00009326"/>
    </source>
</evidence>
<dbReference type="InterPro" id="IPR001578">
    <property type="entry name" value="Peptidase_C12_UCH"/>
</dbReference>